<name>A0ABV5FM33_9FLAO</name>
<proteinExistence type="predicted"/>
<comment type="caution">
    <text evidence="2">The sequence shown here is derived from an EMBL/GenBank/DDBJ whole genome shotgun (WGS) entry which is preliminary data.</text>
</comment>
<evidence type="ECO:0000259" key="1">
    <source>
        <dbReference type="Pfam" id="PF13568"/>
    </source>
</evidence>
<sequence>MKKHLLLLLIIFLGFNTYSQITFEKGYYIDNSGQKIDCLIKNVDWRSNPTTFEYKLSEESESRIATINTVKEFAIENGSKYISSIVKIDKSSTKLDEMSSEKNPVFVEEQLFLKVLIEGKANLFVYNNSASQKFFYKVDNGNLEQLVYKKYLISTDKIAQNEYYKQQLWKDLQCSTIEITNTINLQYKEKDLIKLFIQYNECSNSSYTNYVKKIKKDLFNLSIRPRLNSTTMSNINPISFPKEIDFENKLSLRIGLEAEFILPFNRNKWAVTIEPTYQNYKSEGSIDVSQIYGNKLFGKVEYSSIQVPLSVRHYFFLNNRSKLFANISYVYNFNLNKSFEYTRADGAIVSSQKDKSKSNLGFGAGYKFMDKYSLEVRYEASKELLSEYSIWQVKYSSLSVIFGYTLF</sequence>
<reference evidence="2 3" key="1">
    <citation type="submission" date="2024-09" db="EMBL/GenBank/DDBJ databases">
        <authorList>
            <person name="Sun Q."/>
            <person name="Mori K."/>
        </authorList>
    </citation>
    <scope>NUCLEOTIDE SEQUENCE [LARGE SCALE GENOMIC DNA]</scope>
    <source>
        <strain evidence="2 3">CECT 7908</strain>
    </source>
</reference>
<organism evidence="2 3">
    <name type="scientific">Flavobacterium branchiarum</name>
    <dbReference type="NCBI Taxonomy" id="1114870"/>
    <lineage>
        <taxon>Bacteria</taxon>
        <taxon>Pseudomonadati</taxon>
        <taxon>Bacteroidota</taxon>
        <taxon>Flavobacteriia</taxon>
        <taxon>Flavobacteriales</taxon>
        <taxon>Flavobacteriaceae</taxon>
        <taxon>Flavobacterium</taxon>
    </lineage>
</organism>
<accession>A0ABV5FM33</accession>
<gene>
    <name evidence="2" type="ORF">ACFFUQ_10985</name>
</gene>
<dbReference type="InterPro" id="IPR011250">
    <property type="entry name" value="OMP/PagP_B-barrel"/>
</dbReference>
<dbReference type="SUPFAM" id="SSF56925">
    <property type="entry name" value="OMPA-like"/>
    <property type="match status" value="1"/>
</dbReference>
<dbReference type="Proteomes" id="UP001589589">
    <property type="component" value="Unassembled WGS sequence"/>
</dbReference>
<evidence type="ECO:0000313" key="2">
    <source>
        <dbReference type="EMBL" id="MFB9064547.1"/>
    </source>
</evidence>
<dbReference type="Pfam" id="PF13568">
    <property type="entry name" value="OMP_b-brl_2"/>
    <property type="match status" value="1"/>
</dbReference>
<keyword evidence="3" id="KW-1185">Reference proteome</keyword>
<feature type="domain" description="Outer membrane protein beta-barrel" evidence="1">
    <location>
        <begin position="232"/>
        <end position="379"/>
    </location>
</feature>
<evidence type="ECO:0000313" key="3">
    <source>
        <dbReference type="Proteomes" id="UP001589589"/>
    </source>
</evidence>
<dbReference type="InterPro" id="IPR025665">
    <property type="entry name" value="Beta-barrel_OMP_2"/>
</dbReference>
<dbReference type="RefSeq" id="WP_290266641.1">
    <property type="nucleotide sequence ID" value="NZ_JAUFQQ010000005.1"/>
</dbReference>
<dbReference type="EMBL" id="JBHMEX010000032">
    <property type="protein sequence ID" value="MFB9064547.1"/>
    <property type="molecule type" value="Genomic_DNA"/>
</dbReference>
<protein>
    <submittedName>
        <fullName evidence="2">Outer membrane beta-barrel protein</fullName>
    </submittedName>
</protein>